<gene>
    <name evidence="3" type="ORF">FE782_11615</name>
</gene>
<dbReference type="SUPFAM" id="SSF53448">
    <property type="entry name" value="Nucleotide-diphospho-sugar transferases"/>
    <property type="match status" value="1"/>
</dbReference>
<keyword evidence="3" id="KW-0808">Transferase</keyword>
<protein>
    <submittedName>
        <fullName evidence="3">Glycosyltransferase</fullName>
    </submittedName>
</protein>
<dbReference type="AlphaFoldDB" id="A0A5R9GA83"/>
<dbReference type="PANTHER" id="PTHR22916:SF65">
    <property type="entry name" value="SLR1065 PROTEIN"/>
    <property type="match status" value="1"/>
</dbReference>
<reference evidence="3 4" key="1">
    <citation type="submission" date="2019-05" db="EMBL/GenBank/DDBJ databases">
        <authorList>
            <person name="Narsing Rao M.P."/>
            <person name="Li W.J."/>
        </authorList>
    </citation>
    <scope>NUCLEOTIDE SEQUENCE [LARGE SCALE GENOMIC DNA]</scope>
    <source>
        <strain evidence="3 4">SYSU_K30003</strain>
    </source>
</reference>
<dbReference type="Gene3D" id="3.90.550.10">
    <property type="entry name" value="Spore Coat Polysaccharide Biosynthesis Protein SpsA, Chain A"/>
    <property type="match status" value="1"/>
</dbReference>
<proteinExistence type="inferred from homology"/>
<comment type="caution">
    <text evidence="3">The sequence shown here is derived from an EMBL/GenBank/DDBJ whole genome shotgun (WGS) entry which is preliminary data.</text>
</comment>
<dbReference type="OrthoDB" id="9785185at2"/>
<evidence type="ECO:0000256" key="1">
    <source>
        <dbReference type="ARBA" id="ARBA00006739"/>
    </source>
</evidence>
<feature type="domain" description="Glycosyltransferase 2-like" evidence="2">
    <location>
        <begin position="6"/>
        <end position="161"/>
    </location>
</feature>
<keyword evidence="4" id="KW-1185">Reference proteome</keyword>
<sequence length="297" mass="34279">MNPRISIVTPSYNQGKFIKRTIDSVFDQEIEGLEMIVFDGGSTDETVEVLESYGDRLFYVSEKDKGQSDAINKGFLKARGDVIGWLNSDDVYYPGSISAVLEIFAKYPEVDVIYGKADHIDEEDGYIEDYYTESWDYGKLKEICFICQPAVFFRRSVLEKYGVLNAALRFCMDYEFWLRIGQKKGFYFLDQKVAGSRLYAENKTLGSRRKVHEEICSMLNDKFGTVPARWIYNLAHVIVEESGESRENVERNLRFVKSLIRTSAKCFLKYNKKVPLNEIRNMFGWYREAKKPAKGGG</sequence>
<organism evidence="3 4">
    <name type="scientific">Paenibacillus antri</name>
    <dbReference type="NCBI Taxonomy" id="2582848"/>
    <lineage>
        <taxon>Bacteria</taxon>
        <taxon>Bacillati</taxon>
        <taxon>Bacillota</taxon>
        <taxon>Bacilli</taxon>
        <taxon>Bacillales</taxon>
        <taxon>Paenibacillaceae</taxon>
        <taxon>Paenibacillus</taxon>
    </lineage>
</organism>
<dbReference type="RefSeq" id="WP_138194263.1">
    <property type="nucleotide sequence ID" value="NZ_VCIW01000006.1"/>
</dbReference>
<name>A0A5R9GA83_9BACL</name>
<evidence type="ECO:0000313" key="4">
    <source>
        <dbReference type="Proteomes" id="UP000309676"/>
    </source>
</evidence>
<dbReference type="EMBL" id="VCIW01000006">
    <property type="protein sequence ID" value="TLS52019.1"/>
    <property type="molecule type" value="Genomic_DNA"/>
</dbReference>
<evidence type="ECO:0000259" key="2">
    <source>
        <dbReference type="Pfam" id="PF00535"/>
    </source>
</evidence>
<evidence type="ECO:0000313" key="3">
    <source>
        <dbReference type="EMBL" id="TLS52019.1"/>
    </source>
</evidence>
<dbReference type="InterPro" id="IPR029044">
    <property type="entry name" value="Nucleotide-diphossugar_trans"/>
</dbReference>
<accession>A0A5R9GA83</accession>
<dbReference type="PANTHER" id="PTHR22916">
    <property type="entry name" value="GLYCOSYLTRANSFERASE"/>
    <property type="match status" value="1"/>
</dbReference>
<dbReference type="Proteomes" id="UP000309676">
    <property type="component" value="Unassembled WGS sequence"/>
</dbReference>
<comment type="similarity">
    <text evidence="1">Belongs to the glycosyltransferase 2 family.</text>
</comment>
<dbReference type="InterPro" id="IPR001173">
    <property type="entry name" value="Glyco_trans_2-like"/>
</dbReference>
<dbReference type="Pfam" id="PF00535">
    <property type="entry name" value="Glycos_transf_2"/>
    <property type="match status" value="1"/>
</dbReference>
<dbReference type="CDD" id="cd06433">
    <property type="entry name" value="GT_2_WfgS_like"/>
    <property type="match status" value="1"/>
</dbReference>
<dbReference type="GO" id="GO:0016740">
    <property type="term" value="F:transferase activity"/>
    <property type="evidence" value="ECO:0007669"/>
    <property type="project" value="UniProtKB-KW"/>
</dbReference>